<organism evidence="3 4">
    <name type="scientific">Cadophora malorum</name>
    <dbReference type="NCBI Taxonomy" id="108018"/>
    <lineage>
        <taxon>Eukaryota</taxon>
        <taxon>Fungi</taxon>
        <taxon>Dikarya</taxon>
        <taxon>Ascomycota</taxon>
        <taxon>Pezizomycotina</taxon>
        <taxon>Leotiomycetes</taxon>
        <taxon>Helotiales</taxon>
        <taxon>Ploettnerulaceae</taxon>
        <taxon>Cadophora</taxon>
    </lineage>
</organism>
<dbReference type="InterPro" id="IPR025676">
    <property type="entry name" value="Clr5_dom"/>
</dbReference>
<dbReference type="Proteomes" id="UP000664132">
    <property type="component" value="Unassembled WGS sequence"/>
</dbReference>
<feature type="region of interest" description="Disordered" evidence="1">
    <location>
        <begin position="118"/>
        <end position="177"/>
    </location>
</feature>
<dbReference type="Gene3D" id="1.25.40.10">
    <property type="entry name" value="Tetratricopeptide repeat domain"/>
    <property type="match status" value="1"/>
</dbReference>
<evidence type="ECO:0000313" key="4">
    <source>
        <dbReference type="Proteomes" id="UP000664132"/>
    </source>
</evidence>
<accession>A0A8H7T7K6</accession>
<dbReference type="Pfam" id="PF14420">
    <property type="entry name" value="Clr5"/>
    <property type="match status" value="1"/>
</dbReference>
<dbReference type="AlphaFoldDB" id="A0A8H7T7K6"/>
<comment type="caution">
    <text evidence="3">The sequence shown here is derived from an EMBL/GenBank/DDBJ whole genome shotgun (WGS) entry which is preliminary data.</text>
</comment>
<dbReference type="PANTHER" id="PTHR38788:SF3">
    <property type="entry name" value="CLR5 DOMAIN-CONTAINING PROTEIN"/>
    <property type="match status" value="1"/>
</dbReference>
<dbReference type="EMBL" id="JAFJYH010000298">
    <property type="protein sequence ID" value="KAG4413733.1"/>
    <property type="molecule type" value="Genomic_DNA"/>
</dbReference>
<feature type="domain" description="Clr5" evidence="2">
    <location>
        <begin position="15"/>
        <end position="66"/>
    </location>
</feature>
<gene>
    <name evidence="3" type="ORF">IFR04_013128</name>
</gene>
<protein>
    <recommendedName>
        <fullName evidence="2">Clr5 domain-containing protein</fullName>
    </recommendedName>
</protein>
<dbReference type="InterPro" id="IPR011990">
    <property type="entry name" value="TPR-like_helical_dom_sf"/>
</dbReference>
<proteinExistence type="predicted"/>
<evidence type="ECO:0000313" key="3">
    <source>
        <dbReference type="EMBL" id="KAG4413733.1"/>
    </source>
</evidence>
<reference evidence="3" key="1">
    <citation type="submission" date="2021-02" db="EMBL/GenBank/DDBJ databases">
        <title>Genome sequence Cadophora malorum strain M34.</title>
        <authorList>
            <person name="Stefanovic E."/>
            <person name="Vu D."/>
            <person name="Scully C."/>
            <person name="Dijksterhuis J."/>
            <person name="Roader J."/>
            <person name="Houbraken J."/>
        </authorList>
    </citation>
    <scope>NUCLEOTIDE SEQUENCE</scope>
    <source>
        <strain evidence="3">M34</strain>
    </source>
</reference>
<dbReference type="OrthoDB" id="5986190at2759"/>
<evidence type="ECO:0000256" key="1">
    <source>
        <dbReference type="SAM" id="MobiDB-lite"/>
    </source>
</evidence>
<keyword evidence="4" id="KW-1185">Reference proteome</keyword>
<sequence length="520" mass="58395">MSTSRAKSISSNESHDWDSIKDIFATLYVTEDRPLREVRAILAEKYGFNATERMYKRRINHWQLDKNNKEEEMQFLAQKSAERAAIGKRSAFRVRNREITQAALDHYFKRKKITKIGARKGSSGDASTPPHIVCYTPPDTPTPETSESSSPEFAPSDTPSTGSDEPILIDSSPASYTQQVARYRPPEEKYWLPGSPNQIEPPGHFKSMEILLSATQDFFRSTLIAKDGVDAYHVTQQAMSWNMRKFYVLANSVASFMSEGSWQEAQTAYGETLEHVGPVLRDRNPILFVCLLQICCKFLKDGQLPALRPLLQLVRGMAAHVHSVSHSMHIICGALLESMDILADIMTMGLFQAVDILKFQLGQEHPQTCAAGRGLHTTLMVTHDYAGALRAFQPVAEIEARLANAMRLESRFRIIGSLMAMGNLRQAAILLEEAQIIIDTLENPEQKTQLILGALSTRGEWLRLSRDPRAIAVLSGAYEFAKANKWLHNGSWSLNARRALRLARNSALSDAPLVPFIYWF</sequence>
<name>A0A8H7T7K6_9HELO</name>
<dbReference type="PANTHER" id="PTHR38788">
    <property type="entry name" value="CLR5 DOMAIN-CONTAINING PROTEIN"/>
    <property type="match status" value="1"/>
</dbReference>
<feature type="compositionally biased region" description="Low complexity" evidence="1">
    <location>
        <begin position="142"/>
        <end position="152"/>
    </location>
</feature>
<evidence type="ECO:0000259" key="2">
    <source>
        <dbReference type="Pfam" id="PF14420"/>
    </source>
</evidence>